<dbReference type="AlphaFoldDB" id="A0A8E2FDL4"/>
<evidence type="ECO:0000256" key="1">
    <source>
        <dbReference type="SAM" id="Phobius"/>
    </source>
</evidence>
<keyword evidence="1" id="KW-1133">Transmembrane helix</keyword>
<evidence type="ECO:0008006" key="4">
    <source>
        <dbReference type="Google" id="ProtNLM"/>
    </source>
</evidence>
<keyword evidence="1" id="KW-0812">Transmembrane</keyword>
<evidence type="ECO:0000313" key="3">
    <source>
        <dbReference type="Proteomes" id="UP000250140"/>
    </source>
</evidence>
<reference evidence="2 3" key="1">
    <citation type="journal article" date="2016" name="Nat. Commun.">
        <title>Ectomycorrhizal ecology is imprinted in the genome of the dominant symbiotic fungus Cenococcum geophilum.</title>
        <authorList>
            <consortium name="DOE Joint Genome Institute"/>
            <person name="Peter M."/>
            <person name="Kohler A."/>
            <person name="Ohm R.A."/>
            <person name="Kuo A."/>
            <person name="Krutzmann J."/>
            <person name="Morin E."/>
            <person name="Arend M."/>
            <person name="Barry K.W."/>
            <person name="Binder M."/>
            <person name="Choi C."/>
            <person name="Clum A."/>
            <person name="Copeland A."/>
            <person name="Grisel N."/>
            <person name="Haridas S."/>
            <person name="Kipfer T."/>
            <person name="LaButti K."/>
            <person name="Lindquist E."/>
            <person name="Lipzen A."/>
            <person name="Maire R."/>
            <person name="Meier B."/>
            <person name="Mihaltcheva S."/>
            <person name="Molinier V."/>
            <person name="Murat C."/>
            <person name="Poggeler S."/>
            <person name="Quandt C.A."/>
            <person name="Sperisen C."/>
            <person name="Tritt A."/>
            <person name="Tisserant E."/>
            <person name="Crous P.W."/>
            <person name="Henrissat B."/>
            <person name="Nehls U."/>
            <person name="Egli S."/>
            <person name="Spatafora J.W."/>
            <person name="Grigoriev I.V."/>
            <person name="Martin F.M."/>
        </authorList>
    </citation>
    <scope>NUCLEOTIDE SEQUENCE [LARGE SCALE GENOMIC DNA]</scope>
    <source>
        <strain evidence="2 3">CBS 207.34</strain>
    </source>
</reference>
<name>A0A8E2FDL4_9PEZI</name>
<proteinExistence type="predicted"/>
<dbReference type="OrthoDB" id="4195433at2759"/>
<gene>
    <name evidence="2" type="ORF">AOQ84DRAFT_358209</name>
</gene>
<protein>
    <recommendedName>
        <fullName evidence="4">F-box domain-containing protein</fullName>
    </recommendedName>
</protein>
<feature type="transmembrane region" description="Helical" evidence="1">
    <location>
        <begin position="56"/>
        <end position="75"/>
    </location>
</feature>
<keyword evidence="3" id="KW-1185">Reference proteome</keyword>
<keyword evidence="1" id="KW-0472">Membrane</keyword>
<feature type="transmembrane region" description="Helical" evidence="1">
    <location>
        <begin position="20"/>
        <end position="44"/>
    </location>
</feature>
<accession>A0A8E2FDL4</accession>
<organism evidence="2 3">
    <name type="scientific">Glonium stellatum</name>
    <dbReference type="NCBI Taxonomy" id="574774"/>
    <lineage>
        <taxon>Eukaryota</taxon>
        <taxon>Fungi</taxon>
        <taxon>Dikarya</taxon>
        <taxon>Ascomycota</taxon>
        <taxon>Pezizomycotina</taxon>
        <taxon>Dothideomycetes</taxon>
        <taxon>Pleosporomycetidae</taxon>
        <taxon>Gloniales</taxon>
        <taxon>Gloniaceae</taxon>
        <taxon>Glonium</taxon>
    </lineage>
</organism>
<evidence type="ECO:0000313" key="2">
    <source>
        <dbReference type="EMBL" id="OCL15241.1"/>
    </source>
</evidence>
<sequence length="429" mass="50158">MSTLLRTYVTGNLDMNEVILNVWMAAVIVLSAYCFSYLFLVVVLLQYPVYIHIPCVFFAALSVREAVVGMVYFLLSEWAPTPAGKALEDFAQQFKRDQIILQHLIGIHWWYRRSQHIHNQTRCILHRFPPELLLQIQAHLPESAIHSLSQTSQKMRRFTPKEFFPIQLSEVDLFATLIERDRWLRYCRNERRWMFMQFVYSCSSCRRRHPYWHFSHEQKSVPPQKRHCIGAERKLRLCKHHNLNLSDIRLVKDTFCCMHKDHKLALDPLQPAVFQTHKQFAPSIEYAPEGWSAGSLQPLFEVPQGKNLPKQHVELALNAIHARDTFTGTLCPHVPVNDPRIVSLCNKLSWRKVDQTKVGVLMVLPSLRADNPYFFCEVCYGQYRACRWRNANGLEHIYLDLRIKLGDLEAPSGLRWIAATGRYYLRGTI</sequence>
<dbReference type="Proteomes" id="UP000250140">
    <property type="component" value="Unassembled WGS sequence"/>
</dbReference>
<dbReference type="EMBL" id="KV748471">
    <property type="protein sequence ID" value="OCL15241.1"/>
    <property type="molecule type" value="Genomic_DNA"/>
</dbReference>